<name>A0A6A7BZK2_9PEZI</name>
<evidence type="ECO:0000313" key="1">
    <source>
        <dbReference type="EMBL" id="KAF2860690.1"/>
    </source>
</evidence>
<organism evidence="1 2">
    <name type="scientific">Piedraia hortae CBS 480.64</name>
    <dbReference type="NCBI Taxonomy" id="1314780"/>
    <lineage>
        <taxon>Eukaryota</taxon>
        <taxon>Fungi</taxon>
        <taxon>Dikarya</taxon>
        <taxon>Ascomycota</taxon>
        <taxon>Pezizomycotina</taxon>
        <taxon>Dothideomycetes</taxon>
        <taxon>Dothideomycetidae</taxon>
        <taxon>Capnodiales</taxon>
        <taxon>Piedraiaceae</taxon>
        <taxon>Piedraia</taxon>
    </lineage>
</organism>
<keyword evidence="2" id="KW-1185">Reference proteome</keyword>
<reference evidence="1" key="1">
    <citation type="journal article" date="2020" name="Stud. Mycol.">
        <title>101 Dothideomycetes genomes: a test case for predicting lifestyles and emergence of pathogens.</title>
        <authorList>
            <person name="Haridas S."/>
            <person name="Albert R."/>
            <person name="Binder M."/>
            <person name="Bloem J."/>
            <person name="Labutti K."/>
            <person name="Salamov A."/>
            <person name="Andreopoulos B."/>
            <person name="Baker S."/>
            <person name="Barry K."/>
            <person name="Bills G."/>
            <person name="Bluhm B."/>
            <person name="Cannon C."/>
            <person name="Castanera R."/>
            <person name="Culley D."/>
            <person name="Daum C."/>
            <person name="Ezra D."/>
            <person name="Gonzalez J."/>
            <person name="Henrissat B."/>
            <person name="Kuo A."/>
            <person name="Liang C."/>
            <person name="Lipzen A."/>
            <person name="Lutzoni F."/>
            <person name="Magnuson J."/>
            <person name="Mondo S."/>
            <person name="Nolan M."/>
            <person name="Ohm R."/>
            <person name="Pangilinan J."/>
            <person name="Park H.-J."/>
            <person name="Ramirez L."/>
            <person name="Alfaro M."/>
            <person name="Sun H."/>
            <person name="Tritt A."/>
            <person name="Yoshinaga Y."/>
            <person name="Zwiers L.-H."/>
            <person name="Turgeon B."/>
            <person name="Goodwin S."/>
            <person name="Spatafora J."/>
            <person name="Crous P."/>
            <person name="Grigoriev I."/>
        </authorList>
    </citation>
    <scope>NUCLEOTIDE SEQUENCE</scope>
    <source>
        <strain evidence="1">CBS 480.64</strain>
    </source>
</reference>
<dbReference type="Proteomes" id="UP000799421">
    <property type="component" value="Unassembled WGS sequence"/>
</dbReference>
<evidence type="ECO:0000313" key="2">
    <source>
        <dbReference type="Proteomes" id="UP000799421"/>
    </source>
</evidence>
<gene>
    <name evidence="1" type="ORF">K470DRAFT_257699</name>
</gene>
<protein>
    <submittedName>
        <fullName evidence="1">Uncharacterized protein</fullName>
    </submittedName>
</protein>
<dbReference type="EMBL" id="MU005979">
    <property type="protein sequence ID" value="KAF2860690.1"/>
    <property type="molecule type" value="Genomic_DNA"/>
</dbReference>
<proteinExistence type="predicted"/>
<dbReference type="AlphaFoldDB" id="A0A6A7BZK2"/>
<sequence>MTFLTKVSWRAKLQLILNQLFFRPCGGDEEFKRPVDLCLHIGAGCYALAEVAQRLAITPASSVPSEPAFSILSLIHNSLKNLLLTPKFDKL</sequence>
<accession>A0A6A7BZK2</accession>